<accession>A0ABD2PMN6</accession>
<sequence>MDQENSYAIVNQRLTQTITLLSEYGFKVNTAKTAALTLSRPIFASEGSLEQVNITDWHEIWVLWYKTISSSPGTSIPSLLLGDHFVGIPRPQ</sequence>
<evidence type="ECO:0000313" key="1">
    <source>
        <dbReference type="EMBL" id="KAL3308268.1"/>
    </source>
</evidence>
<organism evidence="1 2">
    <name type="scientific">Cichlidogyrus casuarinus</name>
    <dbReference type="NCBI Taxonomy" id="1844966"/>
    <lineage>
        <taxon>Eukaryota</taxon>
        <taxon>Metazoa</taxon>
        <taxon>Spiralia</taxon>
        <taxon>Lophotrochozoa</taxon>
        <taxon>Platyhelminthes</taxon>
        <taxon>Monogenea</taxon>
        <taxon>Monopisthocotylea</taxon>
        <taxon>Dactylogyridea</taxon>
        <taxon>Ancyrocephalidae</taxon>
        <taxon>Cichlidogyrus</taxon>
    </lineage>
</organism>
<dbReference type="EMBL" id="JBJKFK010005541">
    <property type="protein sequence ID" value="KAL3308268.1"/>
    <property type="molecule type" value="Genomic_DNA"/>
</dbReference>
<protein>
    <recommendedName>
        <fullName evidence="3">Reverse transcriptase domain-containing protein</fullName>
    </recommendedName>
</protein>
<gene>
    <name evidence="1" type="ORF">Ciccas_013202</name>
</gene>
<evidence type="ECO:0000313" key="2">
    <source>
        <dbReference type="Proteomes" id="UP001626550"/>
    </source>
</evidence>
<reference evidence="1 2" key="1">
    <citation type="submission" date="2024-11" db="EMBL/GenBank/DDBJ databases">
        <title>Adaptive evolution of stress response genes in parasites aligns with host niche diversity.</title>
        <authorList>
            <person name="Hahn C."/>
            <person name="Resl P."/>
        </authorList>
    </citation>
    <scope>NUCLEOTIDE SEQUENCE [LARGE SCALE GENOMIC DNA]</scope>
    <source>
        <strain evidence="1">EGGRZ-B1_66</strain>
        <tissue evidence="1">Body</tissue>
    </source>
</reference>
<name>A0ABD2PMN6_9PLAT</name>
<dbReference type="Proteomes" id="UP001626550">
    <property type="component" value="Unassembled WGS sequence"/>
</dbReference>
<comment type="caution">
    <text evidence="1">The sequence shown here is derived from an EMBL/GenBank/DDBJ whole genome shotgun (WGS) entry which is preliminary data.</text>
</comment>
<keyword evidence="2" id="KW-1185">Reference proteome</keyword>
<proteinExistence type="predicted"/>
<evidence type="ECO:0008006" key="3">
    <source>
        <dbReference type="Google" id="ProtNLM"/>
    </source>
</evidence>
<dbReference type="AlphaFoldDB" id="A0ABD2PMN6"/>